<evidence type="ECO:0000259" key="10">
    <source>
        <dbReference type="Pfam" id="PF12705"/>
    </source>
</evidence>
<dbReference type="PANTHER" id="PTHR30591:SF1">
    <property type="entry name" value="RECBCD ENZYME SUBUNIT RECC"/>
    <property type="match status" value="1"/>
</dbReference>
<evidence type="ECO:0000256" key="7">
    <source>
        <dbReference type="ARBA" id="ARBA00022840"/>
    </source>
</evidence>
<dbReference type="AlphaFoldDB" id="A0A6V7RMT9"/>
<evidence type="ECO:0000256" key="3">
    <source>
        <dbReference type="ARBA" id="ARBA00022763"/>
    </source>
</evidence>
<keyword evidence="9" id="KW-0234">DNA repair</keyword>
<dbReference type="EC" id="3.1.-.-" evidence="14"/>
<evidence type="ECO:0000256" key="9">
    <source>
        <dbReference type="ARBA" id="ARBA00023204"/>
    </source>
</evidence>
<dbReference type="InterPro" id="IPR038726">
    <property type="entry name" value="PDDEXK_AddAB-type"/>
</dbReference>
<dbReference type="Proteomes" id="UP000545588">
    <property type="component" value="Unassembled WGS sequence"/>
</dbReference>
<keyword evidence="2" id="KW-0547">Nucleotide-binding</keyword>
<keyword evidence="6" id="KW-0269">Exonuclease</keyword>
<evidence type="ECO:0000313" key="13">
    <source>
        <dbReference type="EMBL" id="CAD2078759.1"/>
    </source>
</evidence>
<dbReference type="GO" id="GO:0006310">
    <property type="term" value="P:DNA recombination"/>
    <property type="evidence" value="ECO:0007669"/>
    <property type="project" value="TreeGrafter"/>
</dbReference>
<dbReference type="Gene3D" id="3.90.320.10">
    <property type="match status" value="1"/>
</dbReference>
<dbReference type="Pfam" id="PF21445">
    <property type="entry name" value="ADDB_N"/>
    <property type="match status" value="1"/>
</dbReference>
<dbReference type="EMBL" id="CAJEWA010000006">
    <property type="protein sequence ID" value="CAD2078759.1"/>
    <property type="molecule type" value="Genomic_DNA"/>
</dbReference>
<evidence type="ECO:0000256" key="8">
    <source>
        <dbReference type="ARBA" id="ARBA00023125"/>
    </source>
</evidence>
<dbReference type="GO" id="GO:0003677">
    <property type="term" value="F:DNA binding"/>
    <property type="evidence" value="ECO:0007669"/>
    <property type="project" value="UniProtKB-KW"/>
</dbReference>
<evidence type="ECO:0000256" key="6">
    <source>
        <dbReference type="ARBA" id="ARBA00022839"/>
    </source>
</evidence>
<sequence length="1162" mass="134017">MGITIWTGTSGTGKTSRMFNEIEELTKDSPLGSNIYIVTPMQNTLSYEQLITQPENGEAGGSMRTSVFSFTRLMWHVYNELGQPEKESLSEAGHVMFMHNLMNDMKEVLNYYHTSGGYIKFSEKVLEQITEFRAYSVKPEHLNNLQFERGRTTEKYEDLNKIYSMWSEQIAEYNIEDLNMIHNFIDDINRAENIRTLQNATIYIDGFHNFTESEFDLIHALESKVAQINLLLTHSKSDDSGQAGRDIMLFRKTEAVVTRLQELFGEHYVEFRHFDDEFLRAKRTGLTQLEKYITTGKKMTNYDGITITEAPSVQEEVIEAARNIETLVREKGARYSDIGILYRDSSYEEHIKTTFKRFNISYHMDAEHFMHCNPFTQLIIALLECYKSRFQSSSFLNVLKTGYLNSGNDDQLLAHLENIIIERGLTGNELFDDERFAIEYRLDAEGMIDRIDNTESLRKMIDYKNDKLGQLKSFFNALNAGKTVKDYVTAIYNFIVDNGILIKLEDEIHELEETDVRLCNETEQSYNLFIRLLDDSYTVFKDKETDFSLFYETFTDGLKSATFNTRPATIDQVIIGLLDLAKVENKKYIFIVGMNYNVMPQESRSTTIVTDEEKLVLGTRGITLSPSARTLAQDERFVFYLGVTRPTDELFISWSSTLQNKEATKISPFVAEFLPDEGENVLNYTYRKTAHYEVNNSIRLISSIRSMEALEHFKLRQLMSTDRAYLEDLSTVPQYRHFIAVYQLLKTGDRQAVMKRLTRNLTYDNKARKVSNATAEKLYGPEMKASVSRFQSYFNCNFQHFSNYGLKLNVRQNYTVRSLEIGNLYHNALEKVAADLSMTLNHDAEIIKNAVKNAVETVLRTISYGIFERSEYYLSLKEKAVQAITTTLLFMKDIEMLGNYKMTLIEAVFGRKSDELGELTLESPNGKKIILRGKIDRVDTYKKDDKVYVNIIDYKSSARDLRKSDVLNGVELQIITYMYVLMNKAETLLDGEIIPNSMLFYHVNEPKVKAEDAETAYKERQNALKPKGLFVADGTTSNIDGNRGLENLIKETENINEYFPLKEKKDGTFDNHSKKRVLSEEMFAHYSAYVMEKFKTATDEIYDGNTLANPIDTNGGLPCRFCDFKAACHIDKLINAEDYRTNRISDEDIEAFESEVHDGEIY</sequence>
<keyword evidence="3" id="KW-0227">DNA damage</keyword>
<reference evidence="13 15" key="1">
    <citation type="submission" date="2020-07" db="EMBL/GenBank/DDBJ databases">
        <authorList>
            <person name="Criscuolo A."/>
        </authorList>
    </citation>
    <scope>NUCLEOTIDE SEQUENCE [LARGE SCALE GENOMIC DNA]</scope>
    <source>
        <strain evidence="13">CIP111751</strain>
    </source>
</reference>
<dbReference type="InterPro" id="IPR011604">
    <property type="entry name" value="PDDEXK-like_dom_sf"/>
</dbReference>
<gene>
    <name evidence="13" type="primary">addB</name>
    <name evidence="14" type="ORF">HNR41_000307</name>
    <name evidence="13" type="ORF">JEOCOQ751_01277</name>
</gene>
<name>A0A6V7RMT9_9STAP</name>
<dbReference type="GO" id="GO:0004527">
    <property type="term" value="F:exonuclease activity"/>
    <property type="evidence" value="ECO:0007669"/>
    <property type="project" value="UniProtKB-KW"/>
</dbReference>
<evidence type="ECO:0000313" key="14">
    <source>
        <dbReference type="EMBL" id="MBB6422381.1"/>
    </source>
</evidence>
<keyword evidence="7" id="KW-0067">ATP-binding</keyword>
<organism evidence="13 15">
    <name type="scientific">Jeotgalicoccus coquinae</name>
    <dbReference type="NCBI Taxonomy" id="709509"/>
    <lineage>
        <taxon>Bacteria</taxon>
        <taxon>Bacillati</taxon>
        <taxon>Bacillota</taxon>
        <taxon>Bacilli</taxon>
        <taxon>Bacillales</taxon>
        <taxon>Staphylococcaceae</taxon>
        <taxon>Jeotgalicoccus</taxon>
    </lineage>
</organism>
<evidence type="ECO:0000256" key="1">
    <source>
        <dbReference type="ARBA" id="ARBA00022722"/>
    </source>
</evidence>
<reference evidence="14 16" key="2">
    <citation type="submission" date="2020-08" db="EMBL/GenBank/DDBJ databases">
        <title>Genomic Encyclopedia of Type Strains, Phase IV (KMG-IV): sequencing the most valuable type-strain genomes for metagenomic binning, comparative biology and taxonomic classification.</title>
        <authorList>
            <person name="Goeker M."/>
        </authorList>
    </citation>
    <scope>NUCLEOTIDE SEQUENCE [LARGE SCALE GENOMIC DNA]</scope>
    <source>
        <strain evidence="14 16">DSM 22419</strain>
    </source>
</reference>
<feature type="domain" description="ATP-dependent helicase/deoxyribonuclease subunit B N-terminal" evidence="12">
    <location>
        <begin position="7"/>
        <end position="273"/>
    </location>
</feature>
<dbReference type="EMBL" id="JACHFF010000001">
    <property type="protein sequence ID" value="MBB6422381.1"/>
    <property type="molecule type" value="Genomic_DNA"/>
</dbReference>
<dbReference type="InterPro" id="IPR049035">
    <property type="entry name" value="ADDB_N"/>
</dbReference>
<evidence type="ECO:0000313" key="16">
    <source>
        <dbReference type="Proteomes" id="UP000545588"/>
    </source>
</evidence>
<proteinExistence type="predicted"/>
<keyword evidence="8" id="KW-0238">DNA-binding</keyword>
<keyword evidence="4 14" id="KW-0378">Hydrolase</keyword>
<evidence type="ECO:0000256" key="4">
    <source>
        <dbReference type="ARBA" id="ARBA00022801"/>
    </source>
</evidence>
<feature type="domain" description="PD-(D/E)XK endonuclease-like" evidence="10">
    <location>
        <begin position="785"/>
        <end position="1129"/>
    </location>
</feature>
<dbReference type="Proteomes" id="UP000534001">
    <property type="component" value="Unassembled WGS sequence"/>
</dbReference>
<keyword evidence="16" id="KW-1185">Reference proteome</keyword>
<keyword evidence="1" id="KW-0540">Nuclease</keyword>
<dbReference type="GO" id="GO:0006281">
    <property type="term" value="P:DNA repair"/>
    <property type="evidence" value="ECO:0007669"/>
    <property type="project" value="UniProtKB-KW"/>
</dbReference>
<dbReference type="InterPro" id="IPR027417">
    <property type="entry name" value="P-loop_NTPase"/>
</dbReference>
<dbReference type="EC" id="3.6.4.12" evidence="14"/>
<dbReference type="SUPFAM" id="SSF52540">
    <property type="entry name" value="P-loop containing nucleoside triphosphate hydrolases"/>
    <property type="match status" value="1"/>
</dbReference>
<dbReference type="PANTHER" id="PTHR30591">
    <property type="entry name" value="RECBCD ENZYME SUBUNIT RECC"/>
    <property type="match status" value="1"/>
</dbReference>
<evidence type="ECO:0000256" key="2">
    <source>
        <dbReference type="ARBA" id="ARBA00022741"/>
    </source>
</evidence>
<dbReference type="Pfam" id="PF12705">
    <property type="entry name" value="PDDEXK_1"/>
    <property type="match status" value="1"/>
</dbReference>
<dbReference type="Gene3D" id="3.40.50.300">
    <property type="entry name" value="P-loop containing nucleotide triphosphate hydrolases"/>
    <property type="match status" value="4"/>
</dbReference>
<dbReference type="RefSeq" id="WP_184281058.1">
    <property type="nucleotide sequence ID" value="NZ_BMCO01000001.1"/>
</dbReference>
<keyword evidence="5 13" id="KW-0347">Helicase</keyword>
<dbReference type="GO" id="GO:0003678">
    <property type="term" value="F:DNA helicase activity"/>
    <property type="evidence" value="ECO:0007669"/>
    <property type="project" value="UniProtKB-EC"/>
</dbReference>
<protein>
    <submittedName>
        <fullName evidence="13">ATP-dependent helicase/deoxyribonuclease subunit B</fullName>
    </submittedName>
    <submittedName>
        <fullName evidence="14">ATP-dependent helicase/nuclease subunit B</fullName>
        <ecNumber evidence="14">3.1.-.-</ecNumber>
        <ecNumber evidence="14">3.6.4.12</ecNumber>
    </submittedName>
</protein>
<evidence type="ECO:0000256" key="5">
    <source>
        <dbReference type="ARBA" id="ARBA00022806"/>
    </source>
</evidence>
<feature type="domain" description="UvrD-like helicase C-terminal" evidence="11">
    <location>
        <begin position="297"/>
        <end position="656"/>
    </location>
</feature>
<evidence type="ECO:0000259" key="12">
    <source>
        <dbReference type="Pfam" id="PF21445"/>
    </source>
</evidence>
<dbReference type="GO" id="GO:0005524">
    <property type="term" value="F:ATP binding"/>
    <property type="evidence" value="ECO:0007669"/>
    <property type="project" value="UniProtKB-KW"/>
</dbReference>
<evidence type="ECO:0000313" key="15">
    <source>
        <dbReference type="Proteomes" id="UP000534001"/>
    </source>
</evidence>
<accession>A0A6V7RMT9</accession>
<comment type="caution">
    <text evidence="13">The sequence shown here is derived from an EMBL/GenBank/DDBJ whole genome shotgun (WGS) entry which is preliminary data.</text>
</comment>
<dbReference type="InterPro" id="IPR014017">
    <property type="entry name" value="DNA_helicase_UvrD-like_C"/>
</dbReference>
<evidence type="ECO:0000259" key="11">
    <source>
        <dbReference type="Pfam" id="PF13361"/>
    </source>
</evidence>
<dbReference type="Pfam" id="PF13361">
    <property type="entry name" value="UvrD_C"/>
    <property type="match status" value="1"/>
</dbReference>